<dbReference type="EMBL" id="QFGG01000005">
    <property type="protein sequence ID" value="TID43151.1"/>
    <property type="molecule type" value="Genomic_DNA"/>
</dbReference>
<evidence type="ECO:0000256" key="1">
    <source>
        <dbReference type="ARBA" id="ARBA00008522"/>
    </source>
</evidence>
<comment type="caution">
    <text evidence="4">The sequence shown here is derived from an EMBL/GenBank/DDBJ whole genome shotgun (WGS) entry which is preliminary data.</text>
</comment>
<organism evidence="4 6">
    <name type="scientific">Legionella taurinensis</name>
    <dbReference type="NCBI Taxonomy" id="70611"/>
    <lineage>
        <taxon>Bacteria</taxon>
        <taxon>Pseudomonadati</taxon>
        <taxon>Pseudomonadota</taxon>
        <taxon>Gammaproteobacteria</taxon>
        <taxon>Legionellales</taxon>
        <taxon>Legionellaceae</taxon>
        <taxon>Legionella</taxon>
    </lineage>
</organism>
<dbReference type="Proteomes" id="UP000306421">
    <property type="component" value="Unassembled WGS sequence"/>
</dbReference>
<dbReference type="Proteomes" id="UP000251035">
    <property type="component" value="Unassembled WGS sequence"/>
</dbReference>
<evidence type="ECO:0000313" key="6">
    <source>
        <dbReference type="Proteomes" id="UP000306421"/>
    </source>
</evidence>
<dbReference type="CDD" id="cd18720">
    <property type="entry name" value="PIN_YqxD-like"/>
    <property type="match status" value="1"/>
</dbReference>
<evidence type="ECO:0000256" key="2">
    <source>
        <dbReference type="HAMAP-Rule" id="MF_00489"/>
    </source>
</evidence>
<dbReference type="PANTHER" id="PTHR35146">
    <property type="entry name" value="UPF0178 PROTEIN YAII"/>
    <property type="match status" value="1"/>
</dbReference>
<dbReference type="HAMAP" id="MF_00489">
    <property type="entry name" value="UPF0178"/>
    <property type="match status" value="1"/>
</dbReference>
<dbReference type="EMBL" id="QCXM01000004">
    <property type="protein sequence ID" value="PUT48326.1"/>
    <property type="molecule type" value="Genomic_DNA"/>
</dbReference>
<sequence length="152" mass="16712">MTSIWIDGDACPKAIKEIIFKAVNRTRINCILVANQLMNLPPSPLIKRIVVERGFDAADKAIEDGVSAGDIVITSDLPLAEGCLNKQGHVISPRGELFSTNTIRQKLAMRDFNEVMRGSGIHSEGPKPFTPKDIQQFANQLDRLLMKVTRGG</sequence>
<proteinExistence type="inferred from homology"/>
<accession>A0AB38N6E9</accession>
<protein>
    <recommendedName>
        <fullName evidence="2">UPF0178 protein DB745_04980</fullName>
    </recommendedName>
</protein>
<dbReference type="AlphaFoldDB" id="A0AB38N6E9"/>
<dbReference type="NCBIfam" id="NF001095">
    <property type="entry name" value="PRK00124.1"/>
    <property type="match status" value="1"/>
</dbReference>
<name>A0AB38N6E9_9GAMM</name>
<comment type="similarity">
    <text evidence="1 2">Belongs to the UPF0178 family.</text>
</comment>
<reference evidence="3 5" key="1">
    <citation type="submission" date="2018-04" db="EMBL/GenBank/DDBJ databases">
        <title>Whole genome sequence comparison of clinical and drinking water Legionella pneumophila isolates associated with the Flint Water Crisis.</title>
        <authorList>
            <person name="Garner E."/>
            <person name="Brown C."/>
            <person name="Schwake O."/>
            <person name="Coil D."/>
            <person name="Jospin G."/>
            <person name="Eisen J."/>
            <person name="Edwards M."/>
            <person name="Pruden A."/>
        </authorList>
    </citation>
    <scope>NUCLEOTIDE SEQUENCE [LARGE SCALE GENOMIC DNA]</scope>
    <source>
        <strain evidence="3 5">Genessee03</strain>
    </source>
</reference>
<dbReference type="InterPro" id="IPR003791">
    <property type="entry name" value="UPF0178"/>
</dbReference>
<dbReference type="RefSeq" id="WP_108292533.1">
    <property type="nucleotide sequence ID" value="NZ_JAWVLH010000004.1"/>
</dbReference>
<keyword evidence="5" id="KW-1185">Reference proteome</keyword>
<evidence type="ECO:0000313" key="3">
    <source>
        <dbReference type="EMBL" id="PUT48326.1"/>
    </source>
</evidence>
<dbReference type="Pfam" id="PF02639">
    <property type="entry name" value="DUF188"/>
    <property type="match status" value="1"/>
</dbReference>
<evidence type="ECO:0000313" key="5">
    <source>
        <dbReference type="Proteomes" id="UP000251035"/>
    </source>
</evidence>
<gene>
    <name evidence="3" type="ORF">DB745_04980</name>
    <name evidence="4" type="ORF">DIZ81_06580</name>
</gene>
<reference evidence="4 6" key="2">
    <citation type="submission" date="2018-04" db="EMBL/GenBank/DDBJ databases">
        <title>Whole genome sequence comparison of clinical and drinking water Legionella pneumophila isolates.</title>
        <authorList>
            <person name="Garner E."/>
        </authorList>
    </citation>
    <scope>NUCLEOTIDE SEQUENCE [LARGE SCALE GENOMIC DNA]</scope>
    <source>
        <strain evidence="4 6">WH02</strain>
    </source>
</reference>
<dbReference type="PANTHER" id="PTHR35146:SF1">
    <property type="entry name" value="UPF0178 PROTEIN YAII"/>
    <property type="match status" value="1"/>
</dbReference>
<evidence type="ECO:0000313" key="4">
    <source>
        <dbReference type="EMBL" id="TID43151.1"/>
    </source>
</evidence>